<dbReference type="RefSeq" id="WP_012507830.1">
    <property type="nucleotide sequence ID" value="NC_011060.1"/>
</dbReference>
<dbReference type="KEGG" id="pph:Ppha_1054"/>
<dbReference type="eggNOG" id="ENOG503333K">
    <property type="taxonomic scope" value="Bacteria"/>
</dbReference>
<dbReference type="HOGENOM" id="CLU_163901_0_0_10"/>
<dbReference type="OrthoDB" id="1550880at2"/>
<keyword evidence="2" id="KW-1185">Reference proteome</keyword>
<organism evidence="1 2">
    <name type="scientific">Pelodictyon phaeoclathratiforme (strain DSM 5477 / BU-1)</name>
    <dbReference type="NCBI Taxonomy" id="324925"/>
    <lineage>
        <taxon>Bacteria</taxon>
        <taxon>Pseudomonadati</taxon>
        <taxon>Chlorobiota</taxon>
        <taxon>Chlorobiia</taxon>
        <taxon>Chlorobiales</taxon>
        <taxon>Chlorobiaceae</taxon>
        <taxon>Chlorobium/Pelodictyon group</taxon>
        <taxon>Pelodictyon</taxon>
    </lineage>
</organism>
<dbReference type="Proteomes" id="UP000002724">
    <property type="component" value="Chromosome"/>
</dbReference>
<reference evidence="1 2" key="1">
    <citation type="submission" date="2008-06" db="EMBL/GenBank/DDBJ databases">
        <title>Complete sequence of Pelodictyon phaeoclathratiforme BU-1.</title>
        <authorList>
            <consortium name="US DOE Joint Genome Institute"/>
            <person name="Lucas S."/>
            <person name="Copeland A."/>
            <person name="Lapidus A."/>
            <person name="Glavina del Rio T."/>
            <person name="Dalin E."/>
            <person name="Tice H."/>
            <person name="Bruce D."/>
            <person name="Goodwin L."/>
            <person name="Pitluck S."/>
            <person name="Schmutz J."/>
            <person name="Larimer F."/>
            <person name="Land M."/>
            <person name="Hauser L."/>
            <person name="Kyrpides N."/>
            <person name="Mikhailova N."/>
            <person name="Liu Z."/>
            <person name="Li T."/>
            <person name="Zhao F."/>
            <person name="Overmann J."/>
            <person name="Bryant D.A."/>
            <person name="Richardson P."/>
        </authorList>
    </citation>
    <scope>NUCLEOTIDE SEQUENCE [LARGE SCALE GENOMIC DNA]</scope>
    <source>
        <strain evidence="2">DSM 5477 / BU-1</strain>
    </source>
</reference>
<accession>B4SG25</accession>
<name>B4SG25_PELPB</name>
<proteinExistence type="predicted"/>
<sequence length="100" mass="11385">MKPLPITPEILNVARRVVWFNTPEEELADPVHFLAHVMTFGTPEDLKALQGIVGNDEFCEVLEHAPPGVFDVRSWAYWNLKCGRQPIPPLPIRTRLLDLT</sequence>
<dbReference type="AlphaFoldDB" id="B4SG25"/>
<dbReference type="STRING" id="324925.Ppha_1054"/>
<evidence type="ECO:0000313" key="2">
    <source>
        <dbReference type="Proteomes" id="UP000002724"/>
    </source>
</evidence>
<gene>
    <name evidence="1" type="ordered locus">Ppha_1054</name>
</gene>
<protein>
    <submittedName>
        <fullName evidence="1">Uncharacterized protein</fullName>
    </submittedName>
</protein>
<dbReference type="EMBL" id="CP001110">
    <property type="protein sequence ID" value="ACF43336.1"/>
    <property type="molecule type" value="Genomic_DNA"/>
</dbReference>
<evidence type="ECO:0000313" key="1">
    <source>
        <dbReference type="EMBL" id="ACF43336.1"/>
    </source>
</evidence>